<dbReference type="InterPro" id="IPR017395">
    <property type="entry name" value="Chlorophyllase-like"/>
</dbReference>
<keyword evidence="2" id="KW-0442">Lipid degradation</keyword>
<dbReference type="Gene3D" id="3.40.50.1820">
    <property type="entry name" value="alpha/beta hydrolase"/>
    <property type="match status" value="1"/>
</dbReference>
<name>A0A2T1LSG9_9CHRO</name>
<dbReference type="AlphaFoldDB" id="A0A2T1LSG9"/>
<evidence type="ECO:0000313" key="7">
    <source>
        <dbReference type="Proteomes" id="UP000239001"/>
    </source>
</evidence>
<dbReference type="SUPFAM" id="SSF53474">
    <property type="entry name" value="alpha/beta-Hydrolases"/>
    <property type="match status" value="1"/>
</dbReference>
<comment type="caution">
    <text evidence="6">The sequence shown here is derived from an EMBL/GenBank/DDBJ whole genome shotgun (WGS) entry which is preliminary data.</text>
</comment>
<feature type="signal peptide" evidence="4">
    <location>
        <begin position="1"/>
        <end position="27"/>
    </location>
</feature>
<evidence type="ECO:0000256" key="3">
    <source>
        <dbReference type="ARBA" id="ARBA00023098"/>
    </source>
</evidence>
<dbReference type="OrthoDB" id="422423at2"/>
<dbReference type="InterPro" id="IPR010802">
    <property type="entry name" value="DUF1400"/>
</dbReference>
<evidence type="ECO:0000256" key="4">
    <source>
        <dbReference type="SAM" id="SignalP"/>
    </source>
</evidence>
<dbReference type="PANTHER" id="PTHR10272">
    <property type="entry name" value="PLATELET-ACTIVATING FACTOR ACETYLHYDROLASE"/>
    <property type="match status" value="1"/>
</dbReference>
<feature type="chain" id="PRO_5015662037" evidence="4">
    <location>
        <begin position="28"/>
        <end position="544"/>
    </location>
</feature>
<dbReference type="InterPro" id="IPR029058">
    <property type="entry name" value="AB_hydrolase_fold"/>
</dbReference>
<evidence type="ECO:0000259" key="5">
    <source>
        <dbReference type="Pfam" id="PF07176"/>
    </source>
</evidence>
<protein>
    <submittedName>
        <fullName evidence="6">Dienelactone hydrolase</fullName>
    </submittedName>
</protein>
<reference evidence="6 7" key="1">
    <citation type="submission" date="2018-03" db="EMBL/GenBank/DDBJ databases">
        <title>The ancient ancestry and fast evolution of plastids.</title>
        <authorList>
            <person name="Moore K.R."/>
            <person name="Magnabosco C."/>
            <person name="Momper L."/>
            <person name="Gold D.A."/>
            <person name="Bosak T."/>
            <person name="Fournier G.P."/>
        </authorList>
    </citation>
    <scope>NUCLEOTIDE SEQUENCE [LARGE SCALE GENOMIC DNA]</scope>
    <source>
        <strain evidence="6 7">CCALA 016</strain>
    </source>
</reference>
<dbReference type="PANTHER" id="PTHR10272:SF13">
    <property type="entry name" value="POLY(ETHYLENE TEREPHTHALATE) HYDROLASE"/>
    <property type="match status" value="1"/>
</dbReference>
<accession>A0A2T1LSG9</accession>
<gene>
    <name evidence="6" type="ORF">C7H19_21420</name>
</gene>
<keyword evidence="3" id="KW-0443">Lipid metabolism</keyword>
<proteinExistence type="predicted"/>
<keyword evidence="4" id="KW-0732">Signal</keyword>
<evidence type="ECO:0000256" key="1">
    <source>
        <dbReference type="ARBA" id="ARBA00022801"/>
    </source>
</evidence>
<dbReference type="Pfam" id="PF07176">
    <property type="entry name" value="DUF1400"/>
    <property type="match status" value="1"/>
</dbReference>
<sequence length="544" mass="61113">MLNIKSKIISVLMATLSASLIAIPVKAAEELFLSYDSVLLSVKVASLEAFAKEGKINTDLQLYLSRANAAEKEEFRQILLKRIDINPVLLSRFFNSAMGADILYRLGKGITLQGGTNGKYALRGAIVSAAFDPDGLTLLNVLKKLPVNIEFQGEMVIGLAKEAKEVVRATEFLVTEMRSLELQETNADPKVNYSTLPDLRKQGPYKVSKQVWHLTDQSRNRQFYVDVYIPQQESKKRIPVIVFSHGLSSRPEDYTVGLEHLASYGYMVAAPQHIGSDTIYLQEMLQGYHRNIFDLDEFINRPKDISYVIDELERRNQNEFQGRLDLKNIGAAGHSFGGYTVLGISGAQIDFENLQRDCDRLYAAIDISLLLECRALELPRMAYNFRDERVKAVYASNPVNRSIFGQKGISQISIPTVLGSGSYDPAAPPFFEQAASFTWLTTPDKYWAMVEGQAHVDFTNLDPGITKAINSVSHLTLPSQTLIGDYDNALKLAFFETYIQKNEAYRPYLQSSYSEYLSQDETFKLDFISGTSSNQLEEAIKKFK</sequence>
<organism evidence="6 7">
    <name type="scientific">Aphanothece hegewaldii CCALA 016</name>
    <dbReference type="NCBI Taxonomy" id="2107694"/>
    <lineage>
        <taxon>Bacteria</taxon>
        <taxon>Bacillati</taxon>
        <taxon>Cyanobacteriota</taxon>
        <taxon>Cyanophyceae</taxon>
        <taxon>Oscillatoriophycideae</taxon>
        <taxon>Chroococcales</taxon>
        <taxon>Aphanothecaceae</taxon>
        <taxon>Aphanothece</taxon>
    </lineage>
</organism>
<dbReference type="GO" id="GO:0003847">
    <property type="term" value="F:1-alkyl-2-acetylglycerophosphocholine esterase activity"/>
    <property type="evidence" value="ECO:0007669"/>
    <property type="project" value="TreeGrafter"/>
</dbReference>
<dbReference type="Proteomes" id="UP000239001">
    <property type="component" value="Unassembled WGS sequence"/>
</dbReference>
<dbReference type="Pfam" id="PF07224">
    <property type="entry name" value="Chlorophyllase"/>
    <property type="match status" value="1"/>
</dbReference>
<evidence type="ECO:0000313" key="6">
    <source>
        <dbReference type="EMBL" id="PSF32460.1"/>
    </source>
</evidence>
<dbReference type="GO" id="GO:0016042">
    <property type="term" value="P:lipid catabolic process"/>
    <property type="evidence" value="ECO:0007669"/>
    <property type="project" value="UniProtKB-KW"/>
</dbReference>
<dbReference type="EMBL" id="PXOH01000037">
    <property type="protein sequence ID" value="PSF32460.1"/>
    <property type="molecule type" value="Genomic_DNA"/>
</dbReference>
<reference evidence="6 7" key="2">
    <citation type="submission" date="2018-03" db="EMBL/GenBank/DDBJ databases">
        <authorList>
            <person name="Keele B.F."/>
        </authorList>
    </citation>
    <scope>NUCLEOTIDE SEQUENCE [LARGE SCALE GENOMIC DNA]</scope>
    <source>
        <strain evidence="6 7">CCALA 016</strain>
    </source>
</reference>
<keyword evidence="7" id="KW-1185">Reference proteome</keyword>
<feature type="domain" description="DUF1400" evidence="5">
    <location>
        <begin position="27"/>
        <end position="149"/>
    </location>
</feature>
<keyword evidence="1 6" id="KW-0378">Hydrolase</keyword>
<evidence type="ECO:0000256" key="2">
    <source>
        <dbReference type="ARBA" id="ARBA00022963"/>
    </source>
</evidence>